<name>A0ABM1SL64_LIMPO</name>
<dbReference type="InterPro" id="IPR018379">
    <property type="entry name" value="BEN_domain"/>
</dbReference>
<accession>A0ABM1SL64</accession>
<feature type="domain" description="BTB" evidence="5">
    <location>
        <begin position="31"/>
        <end position="96"/>
    </location>
</feature>
<evidence type="ECO:0000256" key="4">
    <source>
        <dbReference type="SAM" id="MobiDB-lite"/>
    </source>
</evidence>
<evidence type="ECO:0000256" key="3">
    <source>
        <dbReference type="ARBA" id="ARBA00023242"/>
    </source>
</evidence>
<protein>
    <submittedName>
        <fullName evidence="8">Protein bric-a-brac 2-like isoform X1</fullName>
    </submittedName>
</protein>
<gene>
    <name evidence="8" type="primary">LOC106461661</name>
</gene>
<dbReference type="Proteomes" id="UP000694941">
    <property type="component" value="Unplaced"/>
</dbReference>
<dbReference type="Pfam" id="PF00651">
    <property type="entry name" value="BTB"/>
    <property type="match status" value="1"/>
</dbReference>
<dbReference type="SMART" id="SM01025">
    <property type="entry name" value="BEN"/>
    <property type="match status" value="1"/>
</dbReference>
<proteinExistence type="predicted"/>
<dbReference type="InterPro" id="IPR011333">
    <property type="entry name" value="SKP1/BTB/POZ_sf"/>
</dbReference>
<evidence type="ECO:0000259" key="6">
    <source>
        <dbReference type="PROSITE" id="PS51457"/>
    </source>
</evidence>
<dbReference type="SUPFAM" id="SSF54695">
    <property type="entry name" value="POZ domain"/>
    <property type="match status" value="1"/>
</dbReference>
<dbReference type="GeneID" id="106461661"/>
<keyword evidence="1" id="KW-1017">Isopeptide bond</keyword>
<keyword evidence="2" id="KW-0832">Ubl conjugation</keyword>
<reference evidence="8" key="1">
    <citation type="submission" date="2025-08" db="UniProtKB">
        <authorList>
            <consortium name="RefSeq"/>
        </authorList>
    </citation>
    <scope>IDENTIFICATION</scope>
    <source>
        <tissue evidence="8">Muscle</tissue>
    </source>
</reference>
<feature type="compositionally biased region" description="Low complexity" evidence="4">
    <location>
        <begin position="223"/>
        <end position="239"/>
    </location>
</feature>
<keyword evidence="3" id="KW-0539">Nucleus</keyword>
<evidence type="ECO:0000256" key="2">
    <source>
        <dbReference type="ARBA" id="ARBA00022843"/>
    </source>
</evidence>
<feature type="compositionally biased region" description="Polar residues" evidence="4">
    <location>
        <begin position="200"/>
        <end position="217"/>
    </location>
</feature>
<dbReference type="Pfam" id="PF10523">
    <property type="entry name" value="BEN"/>
    <property type="match status" value="1"/>
</dbReference>
<dbReference type="PANTHER" id="PTHR23110:SF109">
    <property type="entry name" value="FI07618P-RELATED"/>
    <property type="match status" value="1"/>
</dbReference>
<evidence type="ECO:0000313" key="8">
    <source>
        <dbReference type="RefSeq" id="XP_022244370.1"/>
    </source>
</evidence>
<dbReference type="SMART" id="SM00225">
    <property type="entry name" value="BTB"/>
    <property type="match status" value="1"/>
</dbReference>
<keyword evidence="7" id="KW-1185">Reference proteome</keyword>
<organism evidence="7 8">
    <name type="scientific">Limulus polyphemus</name>
    <name type="common">Atlantic horseshoe crab</name>
    <dbReference type="NCBI Taxonomy" id="6850"/>
    <lineage>
        <taxon>Eukaryota</taxon>
        <taxon>Metazoa</taxon>
        <taxon>Ecdysozoa</taxon>
        <taxon>Arthropoda</taxon>
        <taxon>Chelicerata</taxon>
        <taxon>Merostomata</taxon>
        <taxon>Xiphosura</taxon>
        <taxon>Limulidae</taxon>
        <taxon>Limulus</taxon>
    </lineage>
</organism>
<dbReference type="InterPro" id="IPR000210">
    <property type="entry name" value="BTB/POZ_dom"/>
</dbReference>
<feature type="compositionally biased region" description="Polar residues" evidence="4">
    <location>
        <begin position="125"/>
        <end position="145"/>
    </location>
</feature>
<dbReference type="CDD" id="cd18315">
    <property type="entry name" value="BTB_POZ_BAB-like"/>
    <property type="match status" value="1"/>
</dbReference>
<dbReference type="InterPro" id="IPR051095">
    <property type="entry name" value="Dros_DevTransReg"/>
</dbReference>
<evidence type="ECO:0000256" key="1">
    <source>
        <dbReference type="ARBA" id="ARBA00022499"/>
    </source>
</evidence>
<feature type="region of interest" description="Disordered" evidence="4">
    <location>
        <begin position="120"/>
        <end position="263"/>
    </location>
</feature>
<dbReference type="PROSITE" id="PS51457">
    <property type="entry name" value="BEN"/>
    <property type="match status" value="1"/>
</dbReference>
<dbReference type="PROSITE" id="PS50097">
    <property type="entry name" value="BTB"/>
    <property type="match status" value="1"/>
</dbReference>
<feature type="domain" description="BEN" evidence="6">
    <location>
        <begin position="436"/>
        <end position="533"/>
    </location>
</feature>
<dbReference type="PANTHER" id="PTHR23110">
    <property type="entry name" value="BTB DOMAIN TRANSCRIPTION FACTOR"/>
    <property type="match status" value="1"/>
</dbReference>
<evidence type="ECO:0000259" key="5">
    <source>
        <dbReference type="PROSITE" id="PS50097"/>
    </source>
</evidence>
<dbReference type="Gene3D" id="3.30.710.10">
    <property type="entry name" value="Potassium Channel Kv1.1, Chain A"/>
    <property type="match status" value="1"/>
</dbReference>
<feature type="compositionally biased region" description="Polar residues" evidence="4">
    <location>
        <begin position="241"/>
        <end position="250"/>
    </location>
</feature>
<feature type="compositionally biased region" description="Basic residues" evidence="4">
    <location>
        <begin position="155"/>
        <end position="167"/>
    </location>
</feature>
<dbReference type="RefSeq" id="XP_022244370.1">
    <property type="nucleotide sequence ID" value="XM_022388662.1"/>
</dbReference>
<evidence type="ECO:0000313" key="7">
    <source>
        <dbReference type="Proteomes" id="UP000694941"/>
    </source>
</evidence>
<sequence>MGTQQFCLKWNNHHSNMLSVFEQLLNNEALVDVTLACEGHSLKAHKVVLSACSPFFQTLFVDNPCKHPIVIMKDMRYVDMKAIIDFIYHGEVNVSQDQLSALLKTAETLKVKGLAEVGGEKQAERQNAQEVSQQPVTSTQTVSGNQHHRTESPLVHKRKRGRPRRRSGSSQSDTEEPIPSKIKEPDSPEIISDISRDGLNESTPDVSQRLPSVSQSRVPPIPSNQSYSLSSQKSHSMYSPVPSQQESSATIEEPPSITDGDFDVEPSRLMEATLTTDASGVSMYESQAQAALPSTSTSLALPPASAVELPQSNSLSQAIVPTSLHSASDSSGSGLGSQNTMEDIKPLVSFEEPPIGVTSHSHDSSSTNAVLPYMDTSGVPAIPGPSSFQPDMSMQPSPQQTSQGVDTSMDEHVMQVCMERSKLEQNGEEPKENYENSKTKNLTEFELGVLFARSHNVRKFAVNIVRAIFSEEEMRTSNCTGAREFQQLDFGKLQFVRETVLRYYNIPTYASPEIWKLCCQSIDAHCRHERRLYKKLEANI</sequence>